<dbReference type="Proteomes" id="UP000663836">
    <property type="component" value="Unassembled WGS sequence"/>
</dbReference>
<dbReference type="InterPro" id="IPR024862">
    <property type="entry name" value="TRPV"/>
</dbReference>
<evidence type="ECO:0000256" key="1">
    <source>
        <dbReference type="ARBA" id="ARBA00022737"/>
    </source>
</evidence>
<proteinExistence type="predicted"/>
<dbReference type="GO" id="GO:0098703">
    <property type="term" value="P:calcium ion import across plasma membrane"/>
    <property type="evidence" value="ECO:0007669"/>
    <property type="project" value="TreeGrafter"/>
</dbReference>
<protein>
    <recommendedName>
        <fullName evidence="5">Ion transport domain-containing protein</fullName>
    </recommendedName>
</protein>
<sequence length="320" mass="37546">MEMVWKVIYQVSNNVFLGLLGDFDIDHYAGGQYPKASITLLIFYVVVITILLLNLLIAMMGDTYADVKKSAKKLWHLERARIALYLESGIVKSERHLTNNKYWIDVQGERYLQVEQKNVISQDLYDKYVNDYIPLSHIRETILDILYTRNSPRYETCSYYAPLDKYQDCIDKSYASYGHDNNYTESRYFKEGDFIDIILENIHYYPLDINNMNDYREYDYKFGQIPVPMAWSGGLFEDRDSILSSLKVGNVVRCQFKKLMINNNKECCGGGAWYFAIIQIIDDTVYGLLKDFYYDPKEYNLNEGDILIFNKDNITEIPHL</sequence>
<name>A0A819NB13_9BILA</name>
<dbReference type="AlphaFoldDB" id="A0A819NB13"/>
<evidence type="ECO:0000313" key="3">
    <source>
        <dbReference type="EMBL" id="CAF3993139.1"/>
    </source>
</evidence>
<organism evidence="3 4">
    <name type="scientific">Rotaria sordida</name>
    <dbReference type="NCBI Taxonomy" id="392033"/>
    <lineage>
        <taxon>Eukaryota</taxon>
        <taxon>Metazoa</taxon>
        <taxon>Spiralia</taxon>
        <taxon>Gnathifera</taxon>
        <taxon>Rotifera</taxon>
        <taxon>Eurotatoria</taxon>
        <taxon>Bdelloidea</taxon>
        <taxon>Philodinida</taxon>
        <taxon>Philodinidae</taxon>
        <taxon>Rotaria</taxon>
    </lineage>
</organism>
<evidence type="ECO:0000313" key="4">
    <source>
        <dbReference type="Proteomes" id="UP000663836"/>
    </source>
</evidence>
<evidence type="ECO:0000256" key="2">
    <source>
        <dbReference type="SAM" id="Phobius"/>
    </source>
</evidence>
<feature type="transmembrane region" description="Helical" evidence="2">
    <location>
        <begin position="41"/>
        <end position="65"/>
    </location>
</feature>
<keyword evidence="2" id="KW-0812">Transmembrane</keyword>
<keyword evidence="1" id="KW-0677">Repeat</keyword>
<comment type="caution">
    <text evidence="3">The sequence shown here is derived from an EMBL/GenBank/DDBJ whole genome shotgun (WGS) entry which is preliminary data.</text>
</comment>
<gene>
    <name evidence="3" type="ORF">JBS370_LOCUS25840</name>
</gene>
<evidence type="ECO:0008006" key="5">
    <source>
        <dbReference type="Google" id="ProtNLM"/>
    </source>
</evidence>
<dbReference type="GO" id="GO:0005216">
    <property type="term" value="F:monoatomic ion channel activity"/>
    <property type="evidence" value="ECO:0007669"/>
    <property type="project" value="InterPro"/>
</dbReference>
<dbReference type="PANTHER" id="PTHR10582:SF2">
    <property type="entry name" value="INACTIVE"/>
    <property type="match status" value="1"/>
</dbReference>
<dbReference type="PANTHER" id="PTHR10582">
    <property type="entry name" value="TRANSIENT RECEPTOR POTENTIAL ION CHANNEL PROTEIN"/>
    <property type="match status" value="1"/>
</dbReference>
<keyword evidence="2" id="KW-0472">Membrane</keyword>
<keyword evidence="2" id="KW-1133">Transmembrane helix</keyword>
<dbReference type="GO" id="GO:0005886">
    <property type="term" value="C:plasma membrane"/>
    <property type="evidence" value="ECO:0007669"/>
    <property type="project" value="TreeGrafter"/>
</dbReference>
<reference evidence="3" key="1">
    <citation type="submission" date="2021-02" db="EMBL/GenBank/DDBJ databases">
        <authorList>
            <person name="Nowell W R."/>
        </authorList>
    </citation>
    <scope>NUCLEOTIDE SEQUENCE</scope>
</reference>
<dbReference type="EMBL" id="CAJOBD010004398">
    <property type="protein sequence ID" value="CAF3993139.1"/>
    <property type="molecule type" value="Genomic_DNA"/>
</dbReference>
<accession>A0A819NB13</accession>